<evidence type="ECO:0000313" key="2">
    <source>
        <dbReference type="EMBL" id="USQ78954.1"/>
    </source>
</evidence>
<feature type="transmembrane region" description="Helical" evidence="1">
    <location>
        <begin position="167"/>
        <end position="189"/>
    </location>
</feature>
<accession>A0ABY4YQB4</accession>
<keyword evidence="1" id="KW-0812">Transmembrane</keyword>
<gene>
    <name evidence="2" type="ORF">NF556_15160</name>
</gene>
<protein>
    <submittedName>
        <fullName evidence="2">Uncharacterized protein</fullName>
    </submittedName>
</protein>
<feature type="transmembrane region" description="Helical" evidence="1">
    <location>
        <begin position="90"/>
        <end position="112"/>
    </location>
</feature>
<feature type="transmembrane region" description="Helical" evidence="1">
    <location>
        <begin position="49"/>
        <end position="69"/>
    </location>
</feature>
<feature type="transmembrane region" description="Helical" evidence="1">
    <location>
        <begin position="118"/>
        <end position="135"/>
    </location>
</feature>
<name>A0ABY4YQB4_9MICO</name>
<dbReference type="Proteomes" id="UP001056455">
    <property type="component" value="Chromosome"/>
</dbReference>
<organism evidence="2 3">
    <name type="scientific">Ornithinimicrobium faecis</name>
    <dbReference type="NCBI Taxonomy" id="2934158"/>
    <lineage>
        <taxon>Bacteria</taxon>
        <taxon>Bacillati</taxon>
        <taxon>Actinomycetota</taxon>
        <taxon>Actinomycetes</taxon>
        <taxon>Micrococcales</taxon>
        <taxon>Ornithinimicrobiaceae</taxon>
        <taxon>Ornithinimicrobium</taxon>
    </lineage>
</organism>
<dbReference type="EMBL" id="CP099489">
    <property type="protein sequence ID" value="USQ78954.1"/>
    <property type="molecule type" value="Genomic_DNA"/>
</dbReference>
<dbReference type="RefSeq" id="WP_252591800.1">
    <property type="nucleotide sequence ID" value="NZ_CP099489.1"/>
</dbReference>
<keyword evidence="3" id="KW-1185">Reference proteome</keyword>
<keyword evidence="1" id="KW-1133">Transmembrane helix</keyword>
<keyword evidence="1" id="KW-0472">Membrane</keyword>
<evidence type="ECO:0000313" key="3">
    <source>
        <dbReference type="Proteomes" id="UP001056455"/>
    </source>
</evidence>
<sequence>MALRGRAGAIQAPEWFGSAARGNAFLPSLMGAYSILYSAWWPFAWGSAGAVAFLLVLAAAVLFIVRGTLQVRHATLFPNNPTPEDQRISNAMGLLNSITHPIWMLGAILLLVFGQGRWVLPLMVFVIGAHFIPMGRIFGRQIDYVLGPIAMAAAVVAGVLARDDEVSWLVVFAVAGVGGTLATLSYAFYMTRAYLRLCERAGVPFPLAKSAVAPG</sequence>
<evidence type="ECO:0000256" key="1">
    <source>
        <dbReference type="SAM" id="Phobius"/>
    </source>
</evidence>
<proteinExistence type="predicted"/>
<reference evidence="2" key="1">
    <citation type="submission" date="2022-06" db="EMBL/GenBank/DDBJ databases">
        <title>Ornithinimicrobium HY1793.</title>
        <authorList>
            <person name="Huang Y."/>
        </authorList>
    </citation>
    <scope>NUCLEOTIDE SEQUENCE</scope>
    <source>
        <strain evidence="2">HY1793</strain>
    </source>
</reference>
<feature type="transmembrane region" description="Helical" evidence="1">
    <location>
        <begin position="142"/>
        <end position="161"/>
    </location>
</feature>